<evidence type="ECO:0008006" key="4">
    <source>
        <dbReference type="Google" id="ProtNLM"/>
    </source>
</evidence>
<keyword evidence="1" id="KW-0732">Signal</keyword>
<protein>
    <recommendedName>
        <fullName evidence="4">Secreted protein</fullName>
    </recommendedName>
</protein>
<evidence type="ECO:0000256" key="1">
    <source>
        <dbReference type="SAM" id="SignalP"/>
    </source>
</evidence>
<proteinExistence type="predicted"/>
<reference evidence="3" key="1">
    <citation type="journal article" date="2019" name="Int. J. Syst. Evol. Microbiol.">
        <title>The Global Catalogue of Microorganisms (GCM) 10K type strain sequencing project: providing services to taxonomists for standard genome sequencing and annotation.</title>
        <authorList>
            <consortium name="The Broad Institute Genomics Platform"/>
            <consortium name="The Broad Institute Genome Sequencing Center for Infectious Disease"/>
            <person name="Wu L."/>
            <person name="Ma J."/>
        </authorList>
    </citation>
    <scope>NUCLEOTIDE SEQUENCE [LARGE SCALE GENOMIC DNA]</scope>
    <source>
        <strain evidence="3">CGMCC 1.10759</strain>
    </source>
</reference>
<evidence type="ECO:0000313" key="3">
    <source>
        <dbReference type="Proteomes" id="UP001595904"/>
    </source>
</evidence>
<evidence type="ECO:0000313" key="2">
    <source>
        <dbReference type="EMBL" id="MFC4312444.1"/>
    </source>
</evidence>
<sequence>MNRSSLKMWSALGVFSMVGAAAPAVVAETASAPSAAGQDEFAGGSLSHALDKVFAGEGGEGGLGFTKMTRAFSVPALTTNQLRQVFTGNTLGQSGKIAAHLRPDGKVEGWHNVDTEVKFERCPKVNAEGDGLFIHDETQCMQRTFTEFKNATWSIKGDQLCLPKAAVAAGEGTACYYAALVLNSVVVFGEDGKMEGKGNSLWRGSVVPKMPAANK</sequence>
<accession>A0ABV8T1F7</accession>
<name>A0ABV8T1F7_9GAMM</name>
<keyword evidence="3" id="KW-1185">Reference proteome</keyword>
<feature type="chain" id="PRO_5046556384" description="Secreted protein" evidence="1">
    <location>
        <begin position="27"/>
        <end position="215"/>
    </location>
</feature>
<organism evidence="2 3">
    <name type="scientific">Steroidobacter flavus</name>
    <dbReference type="NCBI Taxonomy" id="1842136"/>
    <lineage>
        <taxon>Bacteria</taxon>
        <taxon>Pseudomonadati</taxon>
        <taxon>Pseudomonadota</taxon>
        <taxon>Gammaproteobacteria</taxon>
        <taxon>Steroidobacterales</taxon>
        <taxon>Steroidobacteraceae</taxon>
        <taxon>Steroidobacter</taxon>
    </lineage>
</organism>
<dbReference type="Proteomes" id="UP001595904">
    <property type="component" value="Unassembled WGS sequence"/>
</dbReference>
<dbReference type="EMBL" id="JBHSDU010000014">
    <property type="protein sequence ID" value="MFC4312444.1"/>
    <property type="molecule type" value="Genomic_DNA"/>
</dbReference>
<gene>
    <name evidence="2" type="ORF">ACFPN2_25400</name>
</gene>
<feature type="signal peptide" evidence="1">
    <location>
        <begin position="1"/>
        <end position="26"/>
    </location>
</feature>
<dbReference type="RefSeq" id="WP_380601837.1">
    <property type="nucleotide sequence ID" value="NZ_JBHSDU010000014.1"/>
</dbReference>
<comment type="caution">
    <text evidence="2">The sequence shown here is derived from an EMBL/GenBank/DDBJ whole genome shotgun (WGS) entry which is preliminary data.</text>
</comment>